<comment type="caution">
    <text evidence="2">The sequence shown here is derived from an EMBL/GenBank/DDBJ whole genome shotgun (WGS) entry which is preliminary data.</text>
</comment>
<feature type="transmembrane region" description="Helical" evidence="1">
    <location>
        <begin position="34"/>
        <end position="54"/>
    </location>
</feature>
<feature type="transmembrane region" description="Helical" evidence="1">
    <location>
        <begin position="127"/>
        <end position="144"/>
    </location>
</feature>
<evidence type="ECO:0000313" key="3">
    <source>
        <dbReference type="Proteomes" id="UP000441772"/>
    </source>
</evidence>
<feature type="transmembrane region" description="Helical" evidence="1">
    <location>
        <begin position="151"/>
        <end position="172"/>
    </location>
</feature>
<feature type="transmembrane region" description="Helical" evidence="1">
    <location>
        <begin position="338"/>
        <end position="355"/>
    </location>
</feature>
<protein>
    <submittedName>
        <fullName evidence="2">Uncharacterized protein</fullName>
    </submittedName>
</protein>
<feature type="transmembrane region" description="Helical" evidence="1">
    <location>
        <begin position="306"/>
        <end position="326"/>
    </location>
</feature>
<dbReference type="RefSeq" id="WP_152235309.1">
    <property type="nucleotide sequence ID" value="NZ_JBHSKZ010000057.1"/>
</dbReference>
<reference evidence="2 3" key="1">
    <citation type="submission" date="2019-09" db="EMBL/GenBank/DDBJ databases">
        <title>Characterization of the phylogenetic diversity of two novel species belonging to the genus Bifidobacterium: Bifidobacterium cebidarum sp. nov. and Bifidobacterium leontopitheci sp. nov.</title>
        <authorList>
            <person name="Lugli G.A."/>
            <person name="Duranti S."/>
            <person name="Milani C."/>
            <person name="Turroni F."/>
            <person name="Ventura M."/>
        </authorList>
    </citation>
    <scope>NUCLEOTIDE SEQUENCE [LARGE SCALE GENOMIC DNA]</scope>
    <source>
        <strain evidence="2 3">LMG 31471</strain>
    </source>
</reference>
<dbReference type="Proteomes" id="UP000441772">
    <property type="component" value="Unassembled WGS sequence"/>
</dbReference>
<evidence type="ECO:0000313" key="2">
    <source>
        <dbReference type="EMBL" id="KAB7789601.1"/>
    </source>
</evidence>
<dbReference type="EMBL" id="WBVT01000041">
    <property type="protein sequence ID" value="KAB7789601.1"/>
    <property type="molecule type" value="Genomic_DNA"/>
</dbReference>
<proteinExistence type="predicted"/>
<keyword evidence="3" id="KW-1185">Reference proteome</keyword>
<gene>
    <name evidence="2" type="ORF">F7D09_1897</name>
</gene>
<evidence type="ECO:0000256" key="1">
    <source>
        <dbReference type="SAM" id="Phobius"/>
    </source>
</evidence>
<name>A0A6I1GT08_9BIFI</name>
<feature type="transmembrane region" description="Helical" evidence="1">
    <location>
        <begin position="103"/>
        <end position="121"/>
    </location>
</feature>
<accession>A0A6I1GT08</accession>
<keyword evidence="1" id="KW-1133">Transmembrane helix</keyword>
<keyword evidence="1" id="KW-0812">Transmembrane</keyword>
<organism evidence="2 3">
    <name type="scientific">Bifidobacterium leontopitheci</name>
    <dbReference type="NCBI Taxonomy" id="2650774"/>
    <lineage>
        <taxon>Bacteria</taxon>
        <taxon>Bacillati</taxon>
        <taxon>Actinomycetota</taxon>
        <taxon>Actinomycetes</taxon>
        <taxon>Bifidobacteriales</taxon>
        <taxon>Bifidobacteriaceae</taxon>
        <taxon>Bifidobacterium</taxon>
    </lineage>
</organism>
<sequence>MASLRTNILTLFPRMTRKQRRQYRQNVAIRNKHALIIMCFPVMFIAKFMVNYLLPPKYFFDNNRILSMVNGTAGDAAWGGSYEVAAGLFQKINVFHLETMKDWSTCLGCIFTLFVMIVLVESDSPDLLQGLFTLATVGLLNIYIFNIGKDIIQFAFFFAVYMVLVIPIHHPWIKLAGSAAILYYESTFFRQYYVLIAALVIAVYIILTYFRRKKKLSWGSAFAIIGLLFLTIYAVMVASSVAMKDEYTTIIGLRAGYENTFGEDNGGNMTTAIQNKIPGDGLPIFMVNYIINIFRMLIPIELVSNGIFYIPFFLFQCAVTAYVINLLRQINVIEDPKIHVALCVFIGYVLASVLFEPDFGSWTRHEAATFPVLMALVLNPYQKVPLTNEERMLHGMQ</sequence>
<dbReference type="AlphaFoldDB" id="A0A6I1GT08"/>
<keyword evidence="1" id="KW-0472">Membrane</keyword>
<feature type="transmembrane region" description="Helical" evidence="1">
    <location>
        <begin position="192"/>
        <end position="210"/>
    </location>
</feature>
<feature type="transmembrane region" description="Helical" evidence="1">
    <location>
        <begin position="222"/>
        <end position="243"/>
    </location>
</feature>